<dbReference type="EMBL" id="CP058322">
    <property type="protein sequence ID" value="QLD25514.1"/>
    <property type="molecule type" value="Genomic_DNA"/>
</dbReference>
<dbReference type="GeneID" id="301312163"/>
<protein>
    <submittedName>
        <fullName evidence="1">Antibiotic biosynthesis monooxygenase</fullName>
    </submittedName>
</protein>
<dbReference type="SUPFAM" id="SSF54909">
    <property type="entry name" value="Dimeric alpha+beta barrel"/>
    <property type="match status" value="1"/>
</dbReference>
<dbReference type="Pfam" id="PF03992">
    <property type="entry name" value="ABM"/>
    <property type="match status" value="1"/>
</dbReference>
<proteinExistence type="predicted"/>
<dbReference type="RefSeq" id="WP_178064910.1">
    <property type="nucleotide sequence ID" value="NZ_JBICTT010000007.1"/>
</dbReference>
<keyword evidence="1" id="KW-0503">Monooxygenase</keyword>
<reference evidence="1 2" key="1">
    <citation type="submission" date="2020-07" db="EMBL/GenBank/DDBJ databases">
        <title>A bifunctional nitrone conjugated secondary metabolite targeting the ribosome.</title>
        <authorList>
            <person name="Limbrick E.M."/>
            <person name="Graf M."/>
            <person name="Derewacz D.K."/>
            <person name="Nguyen F."/>
            <person name="Spraggins J.M."/>
            <person name="Wieland M."/>
            <person name="Ynigez-Gutierrez A.E."/>
            <person name="Reisman B.J."/>
            <person name="Zinshteyn B."/>
            <person name="McCulloch K."/>
            <person name="Iverson T.M."/>
            <person name="Green R."/>
            <person name="Wilson D.N."/>
            <person name="Bachmann B.O."/>
        </authorList>
    </citation>
    <scope>NUCLEOTIDE SEQUENCE [LARGE SCALE GENOMIC DNA]</scope>
    <source>
        <strain evidence="2">aurantiaca</strain>
    </source>
</reference>
<dbReference type="InterPro" id="IPR007138">
    <property type="entry name" value="ABM_dom"/>
</dbReference>
<dbReference type="KEGG" id="mcab:HXZ27_15960"/>
<sequence>MNEQTNEDDHGYRVLFLLRLKPGTAEEFLHAYEKVRWEVASLPGHRVDQVCQSTEDPDDWLITSEWHSAADFLEWERSPGHRELAAPMLACVVERRSVRFTVRRETRVEE</sequence>
<keyword evidence="1" id="KW-0560">Oxidoreductase</keyword>
<dbReference type="AlphaFoldDB" id="A0A7H8XL11"/>
<evidence type="ECO:0000313" key="1">
    <source>
        <dbReference type="EMBL" id="QLD25514.1"/>
    </source>
</evidence>
<dbReference type="GO" id="GO:0004497">
    <property type="term" value="F:monooxygenase activity"/>
    <property type="evidence" value="ECO:0007669"/>
    <property type="project" value="UniProtKB-KW"/>
</dbReference>
<dbReference type="PROSITE" id="PS51725">
    <property type="entry name" value="ABM"/>
    <property type="match status" value="1"/>
</dbReference>
<dbReference type="Gene3D" id="3.30.70.100">
    <property type="match status" value="1"/>
</dbReference>
<dbReference type="Proteomes" id="UP000509335">
    <property type="component" value="Chromosome"/>
</dbReference>
<dbReference type="InterPro" id="IPR011008">
    <property type="entry name" value="Dimeric_a/b-barrel"/>
</dbReference>
<organism evidence="1 2">
    <name type="scientific">Micromonospora carbonacea</name>
    <dbReference type="NCBI Taxonomy" id="47853"/>
    <lineage>
        <taxon>Bacteria</taxon>
        <taxon>Bacillati</taxon>
        <taxon>Actinomycetota</taxon>
        <taxon>Actinomycetes</taxon>
        <taxon>Micromonosporales</taxon>
        <taxon>Micromonosporaceae</taxon>
        <taxon>Micromonospora</taxon>
    </lineage>
</organism>
<gene>
    <name evidence="1" type="ORF">HXZ27_15960</name>
</gene>
<accession>A0A7H8XL11</accession>
<name>A0A7H8XL11_9ACTN</name>
<evidence type="ECO:0000313" key="2">
    <source>
        <dbReference type="Proteomes" id="UP000509335"/>
    </source>
</evidence>